<dbReference type="InterPro" id="IPR050217">
    <property type="entry name" value="Peroxiredoxin"/>
</dbReference>
<dbReference type="GO" id="GO:0045454">
    <property type="term" value="P:cell redox homeostasis"/>
    <property type="evidence" value="ECO:0007669"/>
    <property type="project" value="TreeGrafter"/>
</dbReference>
<keyword evidence="5" id="KW-0560">Oxidoreductase</keyword>
<dbReference type="PANTHER" id="PTHR10681:SF171">
    <property type="entry name" value="PEROXIREDOXIN 4"/>
    <property type="match status" value="1"/>
</dbReference>
<dbReference type="Pfam" id="PF00578">
    <property type="entry name" value="AhpC-TSA"/>
    <property type="match status" value="1"/>
</dbReference>
<name>A0AAZ3P2I8_ONCTS</name>
<evidence type="ECO:0000256" key="6">
    <source>
        <dbReference type="ARBA" id="ARBA00023284"/>
    </source>
</evidence>
<dbReference type="SUPFAM" id="SSF52833">
    <property type="entry name" value="Thioredoxin-like"/>
    <property type="match status" value="1"/>
</dbReference>
<dbReference type="EC" id="1.11.1.24" evidence="2"/>
<dbReference type="Gene3D" id="3.40.30.10">
    <property type="entry name" value="Glutaredoxin"/>
    <property type="match status" value="1"/>
</dbReference>
<feature type="domain" description="Alkyl hydroperoxide reductase subunit C/ Thiol specific antioxidant" evidence="8">
    <location>
        <begin position="60"/>
        <end position="149"/>
    </location>
</feature>
<keyword evidence="4" id="KW-0049">Antioxidant</keyword>
<comment type="similarity">
    <text evidence="1">Belongs to the peroxiredoxin family. AhpC/Prx1 subfamily.</text>
</comment>
<reference evidence="9" key="3">
    <citation type="submission" date="2025-09" db="UniProtKB">
        <authorList>
            <consortium name="Ensembl"/>
        </authorList>
    </citation>
    <scope>IDENTIFICATION</scope>
</reference>
<accession>A0AAZ3P2I8</accession>
<evidence type="ECO:0000256" key="7">
    <source>
        <dbReference type="ARBA" id="ARBA00049091"/>
    </source>
</evidence>
<proteinExistence type="inferred from homology"/>
<gene>
    <name evidence="9" type="primary">PRDX4</name>
</gene>
<dbReference type="GO" id="GO:0033554">
    <property type="term" value="P:cellular response to stress"/>
    <property type="evidence" value="ECO:0007669"/>
    <property type="project" value="TreeGrafter"/>
</dbReference>
<dbReference type="PANTHER" id="PTHR10681">
    <property type="entry name" value="THIOREDOXIN PEROXIDASE"/>
    <property type="match status" value="1"/>
</dbReference>
<dbReference type="AlphaFoldDB" id="A0AAZ3P2I8"/>
<keyword evidence="3" id="KW-0575">Peroxidase</keyword>
<sequence length="209" mass="23095">GVSGGQLKRSRGCPSVYHWADGFSSSQSRPEIQTTFLKVVLWSENSLSLFSSVKVCVSCSAFVCPTEVIAFSEHGDEFRVIEPEVVACSTDPVHTADFRKQGGLGLMKIPLLSDITIQIAKDYRVYMEDLGHTQVGGVFIIDSVGVLRHVTLNDLPVGHSVDETLRLVQALKHNYTQWCSTFWGPVPNTNRGMFYPITEKPVGQSRSCE</sequence>
<evidence type="ECO:0000259" key="8">
    <source>
        <dbReference type="Pfam" id="PF00578"/>
    </source>
</evidence>
<evidence type="ECO:0000313" key="9">
    <source>
        <dbReference type="Ensembl" id="ENSOTSP00005110313.1"/>
    </source>
</evidence>
<comment type="catalytic activity">
    <reaction evidence="7">
        <text>a hydroperoxide + [thioredoxin]-dithiol = an alcohol + [thioredoxin]-disulfide + H2O</text>
        <dbReference type="Rhea" id="RHEA:62620"/>
        <dbReference type="Rhea" id="RHEA-COMP:10698"/>
        <dbReference type="Rhea" id="RHEA-COMP:10700"/>
        <dbReference type="ChEBI" id="CHEBI:15377"/>
        <dbReference type="ChEBI" id="CHEBI:29950"/>
        <dbReference type="ChEBI" id="CHEBI:30879"/>
        <dbReference type="ChEBI" id="CHEBI:35924"/>
        <dbReference type="ChEBI" id="CHEBI:50058"/>
        <dbReference type="EC" id="1.11.1.24"/>
    </reaction>
</comment>
<evidence type="ECO:0000256" key="1">
    <source>
        <dbReference type="ARBA" id="ARBA00009796"/>
    </source>
</evidence>
<dbReference type="GO" id="GO:0008379">
    <property type="term" value="F:thioredoxin peroxidase activity"/>
    <property type="evidence" value="ECO:0007669"/>
    <property type="project" value="TreeGrafter"/>
</dbReference>
<dbReference type="InterPro" id="IPR000866">
    <property type="entry name" value="AhpC/TSA"/>
</dbReference>
<evidence type="ECO:0000313" key="10">
    <source>
        <dbReference type="Proteomes" id="UP000694402"/>
    </source>
</evidence>
<evidence type="ECO:0000256" key="3">
    <source>
        <dbReference type="ARBA" id="ARBA00022559"/>
    </source>
</evidence>
<dbReference type="GO" id="GO:0005829">
    <property type="term" value="C:cytosol"/>
    <property type="evidence" value="ECO:0007669"/>
    <property type="project" value="TreeGrafter"/>
</dbReference>
<evidence type="ECO:0000256" key="5">
    <source>
        <dbReference type="ARBA" id="ARBA00023002"/>
    </source>
</evidence>
<dbReference type="GO" id="GO:0005783">
    <property type="term" value="C:endoplasmic reticulum"/>
    <property type="evidence" value="ECO:0007669"/>
    <property type="project" value="TreeGrafter"/>
</dbReference>
<dbReference type="Ensembl" id="ENSOTST00005122974.1">
    <property type="protein sequence ID" value="ENSOTSP00005110313.1"/>
    <property type="gene ID" value="ENSOTSG00005071288.1"/>
</dbReference>
<dbReference type="Proteomes" id="UP000694402">
    <property type="component" value="Unassembled WGS sequence"/>
</dbReference>
<dbReference type="InterPro" id="IPR036249">
    <property type="entry name" value="Thioredoxin-like_sf"/>
</dbReference>
<reference evidence="9" key="2">
    <citation type="submission" date="2025-08" db="UniProtKB">
        <authorList>
            <consortium name="Ensembl"/>
        </authorList>
    </citation>
    <scope>IDENTIFICATION</scope>
</reference>
<evidence type="ECO:0000256" key="2">
    <source>
        <dbReference type="ARBA" id="ARBA00013017"/>
    </source>
</evidence>
<keyword evidence="6" id="KW-0676">Redox-active center</keyword>
<dbReference type="GO" id="GO:0042744">
    <property type="term" value="P:hydrogen peroxide catabolic process"/>
    <property type="evidence" value="ECO:0007669"/>
    <property type="project" value="TreeGrafter"/>
</dbReference>
<evidence type="ECO:0000256" key="4">
    <source>
        <dbReference type="ARBA" id="ARBA00022862"/>
    </source>
</evidence>
<reference evidence="10" key="1">
    <citation type="journal article" date="2018" name="PLoS ONE">
        <title>Chinook salmon (Oncorhynchus tshawytscha) genome and transcriptome.</title>
        <authorList>
            <person name="Christensen K.A."/>
            <person name="Leong J.S."/>
            <person name="Sakhrani D."/>
            <person name="Biagi C.A."/>
            <person name="Minkley D.R."/>
            <person name="Withler R.E."/>
            <person name="Rondeau E.B."/>
            <person name="Koop B.F."/>
            <person name="Devlin R.H."/>
        </authorList>
    </citation>
    <scope>NUCLEOTIDE SEQUENCE [LARGE SCALE GENOMIC DNA]</scope>
</reference>
<dbReference type="GO" id="GO:0006979">
    <property type="term" value="P:response to oxidative stress"/>
    <property type="evidence" value="ECO:0007669"/>
    <property type="project" value="TreeGrafter"/>
</dbReference>
<organism evidence="9 10">
    <name type="scientific">Oncorhynchus tshawytscha</name>
    <name type="common">Chinook salmon</name>
    <name type="synonym">Salmo tshawytscha</name>
    <dbReference type="NCBI Taxonomy" id="74940"/>
    <lineage>
        <taxon>Eukaryota</taxon>
        <taxon>Metazoa</taxon>
        <taxon>Chordata</taxon>
        <taxon>Craniata</taxon>
        <taxon>Vertebrata</taxon>
        <taxon>Euteleostomi</taxon>
        <taxon>Actinopterygii</taxon>
        <taxon>Neopterygii</taxon>
        <taxon>Teleostei</taxon>
        <taxon>Protacanthopterygii</taxon>
        <taxon>Salmoniformes</taxon>
        <taxon>Salmonidae</taxon>
        <taxon>Salmoninae</taxon>
        <taxon>Oncorhynchus</taxon>
    </lineage>
</organism>
<dbReference type="GeneTree" id="ENSGT00940000153430"/>
<protein>
    <recommendedName>
        <fullName evidence="2">thioredoxin-dependent peroxiredoxin</fullName>
        <ecNumber evidence="2">1.11.1.24</ecNumber>
    </recommendedName>
</protein>
<keyword evidence="10" id="KW-1185">Reference proteome</keyword>